<reference evidence="1" key="1">
    <citation type="submission" date="2021-06" db="EMBL/GenBank/DDBJ databases">
        <authorList>
            <person name="Kallberg Y."/>
            <person name="Tangrot J."/>
            <person name="Rosling A."/>
        </authorList>
    </citation>
    <scope>NUCLEOTIDE SEQUENCE</scope>
    <source>
        <strain evidence="1">28 12/20/2015</strain>
    </source>
</reference>
<organism evidence="1 2">
    <name type="scientific">Cetraspora pellucida</name>
    <dbReference type="NCBI Taxonomy" id="1433469"/>
    <lineage>
        <taxon>Eukaryota</taxon>
        <taxon>Fungi</taxon>
        <taxon>Fungi incertae sedis</taxon>
        <taxon>Mucoromycota</taxon>
        <taxon>Glomeromycotina</taxon>
        <taxon>Glomeromycetes</taxon>
        <taxon>Diversisporales</taxon>
        <taxon>Gigasporaceae</taxon>
        <taxon>Cetraspora</taxon>
    </lineage>
</organism>
<evidence type="ECO:0000313" key="1">
    <source>
        <dbReference type="EMBL" id="CAG8667993.1"/>
    </source>
</evidence>
<feature type="non-terminal residue" evidence="1">
    <location>
        <position position="1"/>
    </location>
</feature>
<dbReference type="EMBL" id="CAJVPW010016184">
    <property type="protein sequence ID" value="CAG8667993.1"/>
    <property type="molecule type" value="Genomic_DNA"/>
</dbReference>
<keyword evidence="2" id="KW-1185">Reference proteome</keyword>
<evidence type="ECO:0000313" key="2">
    <source>
        <dbReference type="Proteomes" id="UP000789366"/>
    </source>
</evidence>
<protein>
    <submittedName>
        <fullName evidence="1">4203_t:CDS:1</fullName>
    </submittedName>
</protein>
<proteinExistence type="predicted"/>
<sequence length="114" mass="13119">KEAEWNHFFEYKTLSSCVGIASVGSEVLPAIDHILSEYLTPQILSIEHIEIAQCLYFDVTLANLATLIRLDDENESIGYQFIEDIYDVRQILLKSMVSEVDHVNIKETWQITDK</sequence>
<gene>
    <name evidence="1" type="ORF">SPELUC_LOCUS9535</name>
</gene>
<dbReference type="Proteomes" id="UP000789366">
    <property type="component" value="Unassembled WGS sequence"/>
</dbReference>
<comment type="caution">
    <text evidence="1">The sequence shown here is derived from an EMBL/GenBank/DDBJ whole genome shotgun (WGS) entry which is preliminary data.</text>
</comment>
<accession>A0ACA9NPD2</accession>
<name>A0ACA9NPD2_9GLOM</name>